<sequence length="128" mass="13979">MTKSQEEAMKALKDVFDRYRQIAASQNFNGFDAHLMNNIRILDATPAGTVTFEFLISEQYSNLNGVMHGGAGGVIFDMCTTFALGPVAKSGSWDPLGSVTRTLNLSYLKPVPAGMFTLIQSCMRDTAF</sequence>
<organism evidence="3 4">
    <name type="scientific">Monilinia vaccinii-corymbosi</name>
    <dbReference type="NCBI Taxonomy" id="61207"/>
    <lineage>
        <taxon>Eukaryota</taxon>
        <taxon>Fungi</taxon>
        <taxon>Dikarya</taxon>
        <taxon>Ascomycota</taxon>
        <taxon>Pezizomycotina</taxon>
        <taxon>Leotiomycetes</taxon>
        <taxon>Helotiales</taxon>
        <taxon>Sclerotiniaceae</taxon>
        <taxon>Monilinia</taxon>
    </lineage>
</organism>
<evidence type="ECO:0000259" key="2">
    <source>
        <dbReference type="Pfam" id="PF03061"/>
    </source>
</evidence>
<gene>
    <name evidence="3" type="ORF">DSL72_002183</name>
</gene>
<dbReference type="InterPro" id="IPR029069">
    <property type="entry name" value="HotDog_dom_sf"/>
</dbReference>
<dbReference type="GO" id="GO:0047617">
    <property type="term" value="F:fatty acyl-CoA hydrolase activity"/>
    <property type="evidence" value="ECO:0007669"/>
    <property type="project" value="InterPro"/>
</dbReference>
<dbReference type="SUPFAM" id="SSF54637">
    <property type="entry name" value="Thioesterase/thiol ester dehydrase-isomerase"/>
    <property type="match status" value="1"/>
</dbReference>
<dbReference type="InterPro" id="IPR039298">
    <property type="entry name" value="ACOT13"/>
</dbReference>
<keyword evidence="4" id="KW-1185">Reference proteome</keyword>
<dbReference type="InterPro" id="IPR006683">
    <property type="entry name" value="Thioestr_dom"/>
</dbReference>
<protein>
    <recommendedName>
        <fullName evidence="2">Thioesterase domain-containing protein</fullName>
    </recommendedName>
</protein>
<feature type="domain" description="Thioesterase" evidence="2">
    <location>
        <begin position="64"/>
        <end position="118"/>
    </location>
</feature>
<comment type="similarity">
    <text evidence="1">Belongs to the thioesterase PaaI family.</text>
</comment>
<reference evidence="3" key="1">
    <citation type="submission" date="2020-10" db="EMBL/GenBank/DDBJ databases">
        <title>Genome Sequence of Monilinia vaccinii-corymbosi Sheds Light on Mummy Berry Disease Infection of Blueberry and Mating Type.</title>
        <authorList>
            <person name="Yow A.G."/>
            <person name="Zhang Y."/>
            <person name="Bansal K."/>
            <person name="Eacker S.M."/>
            <person name="Sullivan S."/>
            <person name="Liachko I."/>
            <person name="Cubeta M.A."/>
            <person name="Rollins J.A."/>
            <person name="Ashrafi H."/>
        </authorList>
    </citation>
    <scope>NUCLEOTIDE SEQUENCE</scope>
    <source>
        <strain evidence="3">RL-1</strain>
    </source>
</reference>
<dbReference type="PANTHER" id="PTHR21660">
    <property type="entry name" value="THIOESTERASE SUPERFAMILY MEMBER-RELATED"/>
    <property type="match status" value="1"/>
</dbReference>
<dbReference type="AlphaFoldDB" id="A0A8A3PBV4"/>
<dbReference type="CDD" id="cd03443">
    <property type="entry name" value="PaaI_thioesterase"/>
    <property type="match status" value="1"/>
</dbReference>
<accession>A0A8A3PBV4</accession>
<dbReference type="Gene3D" id="3.10.129.10">
    <property type="entry name" value="Hotdog Thioesterase"/>
    <property type="match status" value="1"/>
</dbReference>
<dbReference type="PANTHER" id="PTHR21660:SF9">
    <property type="entry name" value="THIOESTERASE DOMAIN-CONTAINING PROTEIN"/>
    <property type="match status" value="1"/>
</dbReference>
<dbReference type="Pfam" id="PF03061">
    <property type="entry name" value="4HBT"/>
    <property type="match status" value="1"/>
</dbReference>
<dbReference type="Proteomes" id="UP000672032">
    <property type="component" value="Chromosome 3"/>
</dbReference>
<name>A0A8A3PBV4_9HELO</name>
<evidence type="ECO:0000256" key="1">
    <source>
        <dbReference type="ARBA" id="ARBA00008324"/>
    </source>
</evidence>
<evidence type="ECO:0000313" key="4">
    <source>
        <dbReference type="Proteomes" id="UP000672032"/>
    </source>
</evidence>
<dbReference type="EMBL" id="CP063407">
    <property type="protein sequence ID" value="QSZ32604.1"/>
    <property type="molecule type" value="Genomic_DNA"/>
</dbReference>
<dbReference type="OrthoDB" id="2831072at2759"/>
<evidence type="ECO:0000313" key="3">
    <source>
        <dbReference type="EMBL" id="QSZ32604.1"/>
    </source>
</evidence>
<proteinExistence type="inferred from homology"/>